<dbReference type="EC" id="2.3.2.27" evidence="5 16"/>
<dbReference type="UniPathway" id="UPA00143"/>
<keyword evidence="13 16" id="KW-0862">Zinc</keyword>
<gene>
    <name evidence="19" type="ORF">DAEQUDRAFT_727954</name>
</gene>
<sequence length="1778" mass="196828">MVKGKSSASSATRKKHARKAAAVVGQVEEPQLPKEKKASRKEKKSKEPRKKVYIPPVKPAPVQPDPLDTLGIAQKLPPELHVVLRRLAKKDTTTKRRALEDFQAGWVDKARSEGPNSGLLEVIIETIPVWLHHVPALFLHPSRRIRLLAVGLHTSLFRLPEEISTQLFFYLHEALSVDQTEHILGAWLLAAHDVDRQVASLAREPWARSVSLFASSRSLTLDVDLTQHLWDFVHRTLLDPSGVYLYVNPPQPTAPPPPAHKKGAKASLAKKAPEEDASRARPEEEEESEGDRRARLRMGACGSAEWILNALVGGRPEALTAEFVAPFANPALWTLLYHAQTPPFVEVESFGWNQPGVRRAAWSLLQTTLGSCKELLNPHLSTLSHAILRSAWVEPDTNVRATMWQPLLTFLREHPNAWELDAKPQKDADAEDAEDDEGSDADEGEPPYDVQAGQSSGSVAPCAQSQAYREFLQFLELGCSGSPLQGYPTVIVIISTIPPYIWGASSSTPLDDFFTSFWAAVDGRALSALNRAAASAAFTSALLECLVFLVRRLVNCSLDDVRLLVRGVAEEGEFGEVERRQATRKLVAEQFTRAWGALSERRLRVETEMAAGLMAKSLNELYQVDRDLFSAAWNALSSSILTALSSLEGTVSPISSTILQDFQQRFAKSSEQEAAVNELIAKVVYHAVRCCEDILQSDEPPAQGQVDALVSVLGAFNRSIFTDPVVTSAIDDTVRQHLQRVVAVAPSFLLVYLSHRNDDGLCSQLWQDVLRTIAGSSGGIEDAVLPLLDAQERGGLPGYLRAEESDFDDVVGDLLAGVLTGSAKTGEVNVLMRIMRWPGPFVSKPSFKGLVKSLCSASNLHFPSIWHDATISLSVFSTPWSLLEVLSTHHLTLIQTIDGSTSLFAEMFLFANLLPSIRKIDEQQVATAMKLWQTWQRGSTDGTRHSTLVVLKARLRELLLDCSSLARPAEILRVSKGQDLACGVDFLEDILPTRPFLDDILDHLPAIPSDASLAVIDLLVPPVSLCGDTSPSAPHTDTFGMSQYARVVEALLLSLLDDRRAAKTNVWALRHLLALSLYADEVIQIPNSNSPVFGTGVSRTALSDLVMKVRRVATYVLSSSQDEGWHAAVVGAIAADKEDSWLDTVGGLIYDLINHGKQFDTVRESRILHVVLEHAFSSISKAEADQWVQLARKLERRAPHTSLAIVYSVTQYAPEPPSLDRYRNELAAGLLGVPTSKANTQGLWQLRRLAVTAPDPDSDIVFLPQPRAVNLMKTCQQWITSDEDIDEDVESEMTLVFLHLAPILQNVPGAHWDLIFDVMENNLENSSLMEQASLVALSRTLRLFIAVQDLASTNKALREIWHDRESTCLSFVRDIVSVKLEHEQISAPLSACRELALQIVQDLPESLMDQSTITKMCHIIEDPSVDVQKMAYRLLHEAARKYTEHMVIEAAVESEDPVRIELPLELIQILQRDLALEEDLDFGYQHSPCYFLAWMLAFDHFANASLKVKSAYIEQLRDLGLVGEHLLPSVFSTLGLSGGNSKAFKLDIWSIEQLYLDSYSGDSALSLGLLAAHLYYRALLVVPSLIRNWLSDCRDRQLLNRVTTYTAAHFSPAIIRTELTEVKDPDAAAELADENLTIKVANAVNEVMASYTVDEYKLGLTVKLPSDYPLHGIEIRDNKPVGVPEDRWRAWMLGIQQIISYRSGSITDGLNFFKKNVSSHFEGLAECAICYSIISAMDGSLPRKPCKTCKNRFHAGCLYKWFNSSHSSSCPLCRSEII</sequence>
<evidence type="ECO:0000256" key="6">
    <source>
        <dbReference type="ARBA" id="ARBA00017157"/>
    </source>
</evidence>
<evidence type="ECO:0000256" key="5">
    <source>
        <dbReference type="ARBA" id="ARBA00012483"/>
    </source>
</evidence>
<dbReference type="InterPro" id="IPR013083">
    <property type="entry name" value="Znf_RING/FYVE/PHD"/>
</dbReference>
<dbReference type="GO" id="GO:0005829">
    <property type="term" value="C:cytosol"/>
    <property type="evidence" value="ECO:0007669"/>
    <property type="project" value="UniProtKB-SubCell"/>
</dbReference>
<dbReference type="GO" id="GO:1990116">
    <property type="term" value="P:ribosome-associated ubiquitin-dependent protein catabolic process"/>
    <property type="evidence" value="ECO:0007669"/>
    <property type="project" value="UniProtKB-UniRule"/>
</dbReference>
<dbReference type="GO" id="GO:0061630">
    <property type="term" value="F:ubiquitin protein ligase activity"/>
    <property type="evidence" value="ECO:0007669"/>
    <property type="project" value="UniProtKB-UniRule"/>
</dbReference>
<evidence type="ECO:0000313" key="19">
    <source>
        <dbReference type="EMBL" id="KZT68385.1"/>
    </source>
</evidence>
<dbReference type="SMART" id="SM00744">
    <property type="entry name" value="RINGv"/>
    <property type="match status" value="1"/>
</dbReference>
<evidence type="ECO:0000259" key="18">
    <source>
        <dbReference type="PROSITE" id="PS50089"/>
    </source>
</evidence>
<evidence type="ECO:0000256" key="7">
    <source>
        <dbReference type="ARBA" id="ARBA00022490"/>
    </source>
</evidence>
<dbReference type="FunFam" id="3.30.40.10:FF:000038">
    <property type="entry name" value="E3 ubiquitin-protein ligase listerin"/>
    <property type="match status" value="1"/>
</dbReference>
<dbReference type="STRING" id="1314783.A0A165PMA1"/>
<feature type="compositionally biased region" description="Pro residues" evidence="17">
    <location>
        <begin position="249"/>
        <end position="258"/>
    </location>
</feature>
<dbReference type="GO" id="GO:1990112">
    <property type="term" value="C:RQC complex"/>
    <property type="evidence" value="ECO:0007669"/>
    <property type="project" value="UniProtKB-UniRule"/>
</dbReference>
<dbReference type="PROSITE" id="PS50089">
    <property type="entry name" value="ZF_RING_2"/>
    <property type="match status" value="1"/>
</dbReference>
<proteinExistence type="inferred from homology"/>
<dbReference type="OrthoDB" id="6108at2759"/>
<evidence type="ECO:0000256" key="10">
    <source>
        <dbReference type="ARBA" id="ARBA00022737"/>
    </source>
</evidence>
<comment type="subunit">
    <text evidence="16">Component of the ribosome quality control complex (RQC).</text>
</comment>
<feature type="compositionally biased region" description="Acidic residues" evidence="17">
    <location>
        <begin position="429"/>
        <end position="446"/>
    </location>
</feature>
<protein>
    <recommendedName>
        <fullName evidence="6 16">E3 ubiquitin-protein ligase listerin</fullName>
        <ecNumber evidence="5 16">2.3.2.27</ecNumber>
    </recommendedName>
    <alternativeName>
        <fullName evidence="16">RING-type E3 ubiquitin transferase listerin</fullName>
    </alternativeName>
</protein>
<evidence type="ECO:0000256" key="1">
    <source>
        <dbReference type="ARBA" id="ARBA00000900"/>
    </source>
</evidence>
<comment type="similarity">
    <text evidence="4 16">Belongs to the LTN1 family.</text>
</comment>
<keyword evidence="9 16" id="KW-0479">Metal-binding</keyword>
<dbReference type="InterPro" id="IPR016024">
    <property type="entry name" value="ARM-type_fold"/>
</dbReference>
<accession>A0A165PMA1</accession>
<dbReference type="InterPro" id="IPR039804">
    <property type="entry name" value="RING-CH-C4HC3_LTN1"/>
</dbReference>
<evidence type="ECO:0000256" key="14">
    <source>
        <dbReference type="ARBA" id="ARBA00055150"/>
    </source>
</evidence>
<keyword evidence="10" id="KW-0677">Repeat</keyword>
<keyword evidence="12 16" id="KW-0833">Ubl conjugation pathway</keyword>
<feature type="compositionally biased region" description="Basic and acidic residues" evidence="17">
    <location>
        <begin position="271"/>
        <end position="282"/>
    </location>
</feature>
<dbReference type="GO" id="GO:0072344">
    <property type="term" value="P:rescue of stalled ribosome"/>
    <property type="evidence" value="ECO:0007669"/>
    <property type="project" value="UniProtKB-UniRule"/>
</dbReference>
<dbReference type="InterPro" id="IPR001841">
    <property type="entry name" value="Znf_RING"/>
</dbReference>
<dbReference type="Pfam" id="PF13639">
    <property type="entry name" value="zf-RING_2"/>
    <property type="match status" value="1"/>
</dbReference>
<dbReference type="InterPro" id="IPR054478">
    <property type="entry name" value="LTN1_UBC"/>
</dbReference>
<evidence type="ECO:0000256" key="16">
    <source>
        <dbReference type="RuleBase" id="RU367090"/>
    </source>
</evidence>
<comment type="catalytic activity">
    <reaction evidence="1 16">
        <text>S-ubiquitinyl-[E2 ubiquitin-conjugating enzyme]-L-cysteine + [acceptor protein]-L-lysine = [E2 ubiquitin-conjugating enzyme]-L-cysteine + N(6)-ubiquitinyl-[acceptor protein]-L-lysine.</text>
        <dbReference type="EC" id="2.3.2.27"/>
    </reaction>
</comment>
<feature type="region of interest" description="Disordered" evidence="17">
    <location>
        <begin position="1"/>
        <end position="60"/>
    </location>
</feature>
<evidence type="ECO:0000256" key="15">
    <source>
        <dbReference type="PROSITE-ProRule" id="PRU00175"/>
    </source>
</evidence>
<keyword evidence="20" id="KW-1185">Reference proteome</keyword>
<comment type="function">
    <text evidence="14">E3 ubiquitin-protein ligase component of the ribosome quality control complex (RQC), a ribosome-associated complex that mediates ubiquitination and extraction of incompletely synthesized nascent chains for proteasomal degradation. Mediates ubiquitination of proteins derived from mRNAs lacking stop codons (non-stop proteins) and other translation arrest products induced by poly-lysine sequences and tandem rare codons. Ubiquitination leads to CDC48 recruitment for extraction and degradation of the incomplete translation product. May indirectly play a role in chromatin function and transcription.</text>
</comment>
<organism evidence="19 20">
    <name type="scientific">Daedalea quercina L-15889</name>
    <dbReference type="NCBI Taxonomy" id="1314783"/>
    <lineage>
        <taxon>Eukaryota</taxon>
        <taxon>Fungi</taxon>
        <taxon>Dikarya</taxon>
        <taxon>Basidiomycota</taxon>
        <taxon>Agaricomycotina</taxon>
        <taxon>Agaricomycetes</taxon>
        <taxon>Polyporales</taxon>
        <taxon>Fomitopsis</taxon>
    </lineage>
</organism>
<keyword evidence="8 16" id="KW-0808">Transferase</keyword>
<dbReference type="CDD" id="cd16491">
    <property type="entry name" value="RING-CH-C4HC3_LTN1"/>
    <property type="match status" value="1"/>
</dbReference>
<feature type="compositionally biased region" description="Low complexity" evidence="17">
    <location>
        <begin position="1"/>
        <end position="11"/>
    </location>
</feature>
<dbReference type="Gene3D" id="3.30.40.10">
    <property type="entry name" value="Zinc/RING finger domain, C3HC4 (zinc finger)"/>
    <property type="match status" value="1"/>
</dbReference>
<feature type="region of interest" description="Disordered" evidence="17">
    <location>
        <begin position="423"/>
        <end position="457"/>
    </location>
</feature>
<comment type="pathway">
    <text evidence="3 16">Protein modification; protein ubiquitination.</text>
</comment>
<dbReference type="GO" id="GO:0043023">
    <property type="term" value="F:ribosomal large subunit binding"/>
    <property type="evidence" value="ECO:0007669"/>
    <property type="project" value="TreeGrafter"/>
</dbReference>
<dbReference type="GO" id="GO:0008270">
    <property type="term" value="F:zinc ion binding"/>
    <property type="evidence" value="ECO:0007669"/>
    <property type="project" value="UniProtKB-KW"/>
</dbReference>
<dbReference type="Pfam" id="PF23009">
    <property type="entry name" value="UBC_like"/>
    <property type="match status" value="1"/>
</dbReference>
<dbReference type="InterPro" id="IPR011016">
    <property type="entry name" value="Znf_RING-CH"/>
</dbReference>
<reference evidence="19 20" key="1">
    <citation type="journal article" date="2016" name="Mol. Biol. Evol.">
        <title>Comparative Genomics of Early-Diverging Mushroom-Forming Fungi Provides Insights into the Origins of Lignocellulose Decay Capabilities.</title>
        <authorList>
            <person name="Nagy L.G."/>
            <person name="Riley R."/>
            <person name="Tritt A."/>
            <person name="Adam C."/>
            <person name="Daum C."/>
            <person name="Floudas D."/>
            <person name="Sun H."/>
            <person name="Yadav J.S."/>
            <person name="Pangilinan J."/>
            <person name="Larsson K.H."/>
            <person name="Matsuura K."/>
            <person name="Barry K."/>
            <person name="Labutti K."/>
            <person name="Kuo R."/>
            <person name="Ohm R.A."/>
            <person name="Bhattacharya S.S."/>
            <person name="Shirouzu T."/>
            <person name="Yoshinaga Y."/>
            <person name="Martin F.M."/>
            <person name="Grigoriev I.V."/>
            <person name="Hibbett D.S."/>
        </authorList>
    </citation>
    <scope>NUCLEOTIDE SEQUENCE [LARGE SCALE GENOMIC DNA]</scope>
    <source>
        <strain evidence="19 20">L-15889</strain>
    </source>
</reference>
<evidence type="ECO:0000256" key="11">
    <source>
        <dbReference type="ARBA" id="ARBA00022771"/>
    </source>
</evidence>
<dbReference type="SUPFAM" id="SSF57850">
    <property type="entry name" value="RING/U-box"/>
    <property type="match status" value="1"/>
</dbReference>
<dbReference type="Pfam" id="PF22958">
    <property type="entry name" value="Ltn1_1st"/>
    <property type="match status" value="2"/>
</dbReference>
<evidence type="ECO:0000256" key="12">
    <source>
        <dbReference type="ARBA" id="ARBA00022786"/>
    </source>
</evidence>
<dbReference type="EMBL" id="KV429067">
    <property type="protein sequence ID" value="KZT68385.1"/>
    <property type="molecule type" value="Genomic_DNA"/>
</dbReference>
<feature type="compositionally biased region" description="Basic residues" evidence="17">
    <location>
        <begin position="37"/>
        <end position="52"/>
    </location>
</feature>
<dbReference type="Proteomes" id="UP000076727">
    <property type="component" value="Unassembled WGS sequence"/>
</dbReference>
<evidence type="ECO:0000256" key="3">
    <source>
        <dbReference type="ARBA" id="ARBA00004906"/>
    </source>
</evidence>
<evidence type="ECO:0000256" key="13">
    <source>
        <dbReference type="ARBA" id="ARBA00022833"/>
    </source>
</evidence>
<feature type="region of interest" description="Disordered" evidence="17">
    <location>
        <begin position="249"/>
        <end position="294"/>
    </location>
</feature>
<comment type="function">
    <text evidence="16">E3 ubiquitin-protein ligase. Component of the ribosome quality control complex (RQC), a ribosome-associated complex that mediates ubiquitination and extraction of incompletely synthesized nascent chains for proteasomal degradation.</text>
</comment>
<evidence type="ECO:0000256" key="4">
    <source>
        <dbReference type="ARBA" id="ARBA00007997"/>
    </source>
</evidence>
<dbReference type="PANTHER" id="PTHR12389">
    <property type="entry name" value="ZINC FINGER PROTEIN 294"/>
    <property type="match status" value="1"/>
</dbReference>
<dbReference type="GO" id="GO:0016567">
    <property type="term" value="P:protein ubiquitination"/>
    <property type="evidence" value="ECO:0007669"/>
    <property type="project" value="UniProtKB-UniPathway"/>
</dbReference>
<dbReference type="PANTHER" id="PTHR12389:SF0">
    <property type="entry name" value="E3 UBIQUITIN-PROTEIN LIGASE LISTERIN"/>
    <property type="match status" value="1"/>
</dbReference>
<dbReference type="InterPro" id="IPR054477">
    <property type="entry name" value="LTN1_E3_ligase_6th"/>
</dbReference>
<evidence type="ECO:0000256" key="17">
    <source>
        <dbReference type="SAM" id="MobiDB-lite"/>
    </source>
</evidence>
<dbReference type="InterPro" id="IPR039795">
    <property type="entry name" value="LTN1/Rkr1"/>
</dbReference>
<keyword evidence="11 15" id="KW-0863">Zinc-finger</keyword>
<dbReference type="Pfam" id="PF22999">
    <property type="entry name" value="LTN1_E3_ligase_6th"/>
    <property type="match status" value="1"/>
</dbReference>
<dbReference type="InterPro" id="IPR054476">
    <property type="entry name" value="Ltn1_N"/>
</dbReference>
<feature type="domain" description="RING-type" evidence="18">
    <location>
        <begin position="1727"/>
        <end position="1774"/>
    </location>
</feature>
<keyword evidence="7" id="KW-0963">Cytoplasm</keyword>
<evidence type="ECO:0000313" key="20">
    <source>
        <dbReference type="Proteomes" id="UP000076727"/>
    </source>
</evidence>
<name>A0A165PMA1_9APHY</name>
<evidence type="ECO:0000256" key="9">
    <source>
        <dbReference type="ARBA" id="ARBA00022723"/>
    </source>
</evidence>
<comment type="subcellular location">
    <subcellularLocation>
        <location evidence="2">Cytoplasm</location>
        <location evidence="2">Cytosol</location>
    </subcellularLocation>
</comment>
<evidence type="ECO:0000256" key="2">
    <source>
        <dbReference type="ARBA" id="ARBA00004514"/>
    </source>
</evidence>
<evidence type="ECO:0000256" key="8">
    <source>
        <dbReference type="ARBA" id="ARBA00022679"/>
    </source>
</evidence>
<dbReference type="SUPFAM" id="SSF48371">
    <property type="entry name" value="ARM repeat"/>
    <property type="match status" value="1"/>
</dbReference>